<dbReference type="AlphaFoldDB" id="A0A3P7PZZ9"/>
<dbReference type="PANTHER" id="PTHR42924:SF3">
    <property type="entry name" value="POLYMERASE_HISTIDINOL PHOSPHATASE N-TERMINAL DOMAIN-CONTAINING PROTEIN"/>
    <property type="match status" value="1"/>
</dbReference>
<sequence length="203" mass="23149">MKVDFHLHTSEYSGCAMATAEEQIRSAKKSGLDVIFITDHMTLFPMEVIEDYNKQYAPLKIYQGIEVTIMEGAYEDVLVLGVHDSKIEGRHWKYEDLHTYVKKKGGAIILAHPYRFADEVNVNIWDYPPDAVEVLSSNIGRLNFERRRLLANTLECPMVTNSDSHFIENTGCYYNIFPDSCVDEASIIEALIKGDFECNSIRA</sequence>
<dbReference type="SMART" id="SM00481">
    <property type="entry name" value="POLIIIAc"/>
    <property type="match status" value="1"/>
</dbReference>
<dbReference type="InterPro" id="IPR004013">
    <property type="entry name" value="PHP_dom"/>
</dbReference>
<dbReference type="GO" id="GO:0004534">
    <property type="term" value="F:5'-3' RNA exonuclease activity"/>
    <property type="evidence" value="ECO:0007669"/>
    <property type="project" value="TreeGrafter"/>
</dbReference>
<dbReference type="EMBL" id="LR130778">
    <property type="protein sequence ID" value="VDN48731.1"/>
    <property type="molecule type" value="Genomic_DNA"/>
</dbReference>
<evidence type="ECO:0000313" key="3">
    <source>
        <dbReference type="Proteomes" id="UP000279029"/>
    </source>
</evidence>
<dbReference type="Pfam" id="PF13263">
    <property type="entry name" value="PHP_C"/>
    <property type="match status" value="1"/>
</dbReference>
<proteinExistence type="predicted"/>
<accession>A0A3P7PZZ9</accession>
<protein>
    <recommendedName>
        <fullName evidence="1">Polymerase/histidinol phosphatase N-terminal domain-containing protein</fullName>
    </recommendedName>
</protein>
<gene>
    <name evidence="2" type="ORF">PATL70BA_2825</name>
</gene>
<dbReference type="InterPro" id="IPR052018">
    <property type="entry name" value="PHP_domain"/>
</dbReference>
<dbReference type="RefSeq" id="WP_125137822.1">
    <property type="nucleotide sequence ID" value="NZ_LR130778.1"/>
</dbReference>
<name>A0A3P7PZZ9_9FIRM</name>
<keyword evidence="3" id="KW-1185">Reference proteome</keyword>
<dbReference type="PANTHER" id="PTHR42924">
    <property type="entry name" value="EXONUCLEASE"/>
    <property type="match status" value="1"/>
</dbReference>
<evidence type="ECO:0000259" key="1">
    <source>
        <dbReference type="SMART" id="SM00481"/>
    </source>
</evidence>
<dbReference type="InterPro" id="IPR003141">
    <property type="entry name" value="Pol/His_phosphatase_N"/>
</dbReference>
<dbReference type="InterPro" id="IPR016195">
    <property type="entry name" value="Pol/histidinol_Pase-like"/>
</dbReference>
<reference evidence="2 3" key="1">
    <citation type="submission" date="2018-09" db="EMBL/GenBank/DDBJ databases">
        <authorList>
            <person name="Postec A."/>
        </authorList>
    </citation>
    <scope>NUCLEOTIDE SEQUENCE [LARGE SCALE GENOMIC DNA]</scope>
    <source>
        <strain evidence="2">70B-A</strain>
    </source>
</reference>
<evidence type="ECO:0000313" key="2">
    <source>
        <dbReference type="EMBL" id="VDN48731.1"/>
    </source>
</evidence>
<dbReference type="Gene3D" id="3.20.20.140">
    <property type="entry name" value="Metal-dependent hydrolases"/>
    <property type="match status" value="1"/>
</dbReference>
<dbReference type="CDD" id="cd07432">
    <property type="entry name" value="PHP_HisPPase"/>
    <property type="match status" value="1"/>
</dbReference>
<dbReference type="Proteomes" id="UP000279029">
    <property type="component" value="Chromosome"/>
</dbReference>
<dbReference type="OrthoDB" id="9775360at2"/>
<feature type="domain" description="Polymerase/histidinol phosphatase N-terminal" evidence="1">
    <location>
        <begin position="3"/>
        <end position="71"/>
    </location>
</feature>
<dbReference type="GO" id="GO:0035312">
    <property type="term" value="F:5'-3' DNA exonuclease activity"/>
    <property type="evidence" value="ECO:0007669"/>
    <property type="project" value="TreeGrafter"/>
</dbReference>
<organism evidence="2 3">
    <name type="scientific">Petrocella atlantisensis</name>
    <dbReference type="NCBI Taxonomy" id="2173034"/>
    <lineage>
        <taxon>Bacteria</taxon>
        <taxon>Bacillati</taxon>
        <taxon>Bacillota</taxon>
        <taxon>Clostridia</taxon>
        <taxon>Lachnospirales</taxon>
        <taxon>Vallitaleaceae</taxon>
        <taxon>Petrocella</taxon>
    </lineage>
</organism>
<dbReference type="Pfam" id="PF02811">
    <property type="entry name" value="PHP"/>
    <property type="match status" value="1"/>
</dbReference>
<dbReference type="KEGG" id="cbar:PATL70BA_2825"/>
<dbReference type="SUPFAM" id="SSF89550">
    <property type="entry name" value="PHP domain-like"/>
    <property type="match status" value="1"/>
</dbReference>